<proteinExistence type="predicted"/>
<feature type="non-terminal residue" evidence="1">
    <location>
        <position position="1"/>
    </location>
</feature>
<accession>A0A381YKL3</accession>
<dbReference type="AlphaFoldDB" id="A0A381YKL3"/>
<reference evidence="1" key="1">
    <citation type="submission" date="2018-05" db="EMBL/GenBank/DDBJ databases">
        <authorList>
            <person name="Lanie J.A."/>
            <person name="Ng W.-L."/>
            <person name="Kazmierczak K.M."/>
            <person name="Andrzejewski T.M."/>
            <person name="Davidsen T.M."/>
            <person name="Wayne K.J."/>
            <person name="Tettelin H."/>
            <person name="Glass J.I."/>
            <person name="Rusch D."/>
            <person name="Podicherti R."/>
            <person name="Tsui H.-C.T."/>
            <person name="Winkler M.E."/>
        </authorList>
    </citation>
    <scope>NUCLEOTIDE SEQUENCE</scope>
</reference>
<organism evidence="1">
    <name type="scientific">marine metagenome</name>
    <dbReference type="NCBI Taxonomy" id="408172"/>
    <lineage>
        <taxon>unclassified sequences</taxon>
        <taxon>metagenomes</taxon>
        <taxon>ecological metagenomes</taxon>
    </lineage>
</organism>
<gene>
    <name evidence="1" type="ORF">METZ01_LOCUS129907</name>
</gene>
<evidence type="ECO:0000313" key="1">
    <source>
        <dbReference type="EMBL" id="SVA77053.1"/>
    </source>
</evidence>
<sequence length="76" mass="8702">VKEAKSYREIAQEFSSEINSVTDTAFGIIIGCIYSSFLQAYSNQKQVPDMEDIQEFNEMITKNTEIIKKSIMNENV</sequence>
<name>A0A381YKL3_9ZZZZ</name>
<protein>
    <submittedName>
        <fullName evidence="1">Uncharacterized protein</fullName>
    </submittedName>
</protein>
<dbReference type="EMBL" id="UINC01018359">
    <property type="protein sequence ID" value="SVA77053.1"/>
    <property type="molecule type" value="Genomic_DNA"/>
</dbReference>